<sequence>MGDGRWARPRRRSRGGAFWLLLILAVGALGGIAVASRYLHAQDRQAEDPDAPLFI</sequence>
<protein>
    <submittedName>
        <fullName evidence="1">Uncharacterized protein</fullName>
    </submittedName>
</protein>
<dbReference type="EMBL" id="BMLZ01000039">
    <property type="protein sequence ID" value="GGP30803.1"/>
    <property type="molecule type" value="Genomic_DNA"/>
</dbReference>
<dbReference type="Proteomes" id="UP000630135">
    <property type="component" value="Unassembled WGS sequence"/>
</dbReference>
<reference evidence="2" key="1">
    <citation type="journal article" date="2014" name="Int. J. Syst. Evol. Microbiol.">
        <title>Complete genome of a new Firmicutes species belonging to the dominant human colonic microbiota ('Ruminococcus bicirculans') reveals two chromosomes and a selective capacity to utilize plant glucans.</title>
        <authorList>
            <consortium name="NISC Comparative Sequencing Program"/>
            <person name="Wegmann U."/>
            <person name="Louis P."/>
            <person name="Goesmann A."/>
            <person name="Henrissat B."/>
            <person name="Duncan S.H."/>
            <person name="Flint H.J."/>
        </authorList>
    </citation>
    <scope>NUCLEOTIDE SEQUENCE</scope>
    <source>
        <strain evidence="2">CGMCC 1.8884</strain>
    </source>
</reference>
<dbReference type="AlphaFoldDB" id="A0AAV4K6C4"/>
<evidence type="ECO:0000313" key="4">
    <source>
        <dbReference type="Proteomes" id="UP000652720"/>
    </source>
</evidence>
<evidence type="ECO:0000313" key="2">
    <source>
        <dbReference type="EMBL" id="GGP30803.1"/>
    </source>
</evidence>
<reference evidence="1" key="2">
    <citation type="journal article" date="2014" name="Int. J. Syst. Evol. Microbiol.">
        <title>Complete genome sequence of Corynebacterium casei LMG S-19264T (=DSM 44701T), isolated from a smear-ripened cheese.</title>
        <authorList>
            <consortium name="US DOE Joint Genome Institute (JGI-PGF)"/>
            <person name="Walter F."/>
            <person name="Albersmeier A."/>
            <person name="Kalinowski J."/>
            <person name="Ruckert C."/>
        </authorList>
    </citation>
    <scope>NUCLEOTIDE SEQUENCE</scope>
    <source>
        <strain evidence="1">CGMCC 1.8885</strain>
    </source>
</reference>
<dbReference type="EMBL" id="BMMA01000011">
    <property type="protein sequence ID" value="GGI81436.1"/>
    <property type="molecule type" value="Genomic_DNA"/>
</dbReference>
<organism evidence="1 4">
    <name type="scientific">Deinococcus wulumuqiensis</name>
    <dbReference type="NCBI Taxonomy" id="980427"/>
    <lineage>
        <taxon>Bacteria</taxon>
        <taxon>Thermotogati</taxon>
        <taxon>Deinococcota</taxon>
        <taxon>Deinococci</taxon>
        <taxon>Deinococcales</taxon>
        <taxon>Deinococcaceae</taxon>
        <taxon>Deinococcus</taxon>
    </lineage>
</organism>
<evidence type="ECO:0000313" key="1">
    <source>
        <dbReference type="EMBL" id="GGI81436.1"/>
    </source>
</evidence>
<proteinExistence type="predicted"/>
<gene>
    <name evidence="2" type="ORF">GCM10008021_24540</name>
    <name evidence="1" type="ORF">GCM10010914_14590</name>
</gene>
<dbReference type="Proteomes" id="UP000652720">
    <property type="component" value="Unassembled WGS sequence"/>
</dbReference>
<name>A0AAV4K6C4_9DEIO</name>
<keyword evidence="3" id="KW-1185">Reference proteome</keyword>
<reference evidence="3" key="3">
    <citation type="journal article" date="2019" name="Int. J. Syst. Evol. Microbiol.">
        <title>The Global Catalogue of Microorganisms (GCM) 10K type strain sequencing project: providing services to taxonomists for standard genome sequencing and annotation.</title>
        <authorList>
            <consortium name="The Broad Institute Genomics Platform"/>
            <consortium name="The Broad Institute Genome Sequencing Center for Infectious Disease"/>
            <person name="Wu L."/>
            <person name="Ma J."/>
        </authorList>
    </citation>
    <scope>NUCLEOTIDE SEQUENCE [LARGE SCALE GENOMIC DNA]</scope>
    <source>
        <strain evidence="3">CGMCC 1.8884</strain>
    </source>
</reference>
<evidence type="ECO:0000313" key="3">
    <source>
        <dbReference type="Proteomes" id="UP000630135"/>
    </source>
</evidence>
<reference evidence="1" key="4">
    <citation type="submission" date="2023-08" db="EMBL/GenBank/DDBJ databases">
        <authorList>
            <person name="Sun Q."/>
            <person name="Zhou Y."/>
        </authorList>
    </citation>
    <scope>NUCLEOTIDE SEQUENCE</scope>
    <source>
        <strain evidence="2">CGMCC 1.8884</strain>
        <strain evidence="1">CGMCC 1.8885</strain>
    </source>
</reference>
<accession>A0AAV4K6C4</accession>
<comment type="caution">
    <text evidence="1">The sequence shown here is derived from an EMBL/GenBank/DDBJ whole genome shotgun (WGS) entry which is preliminary data.</text>
</comment>